<evidence type="ECO:0000259" key="1">
    <source>
        <dbReference type="Pfam" id="PF01863"/>
    </source>
</evidence>
<accession>A0A2T8HRT6</accession>
<keyword evidence="3" id="KW-1185">Reference proteome</keyword>
<dbReference type="OrthoDB" id="9795402at2"/>
<dbReference type="RefSeq" id="WP_116559042.1">
    <property type="nucleotide sequence ID" value="NZ_QDKM01000006.1"/>
</dbReference>
<reference evidence="2 3" key="1">
    <citation type="submission" date="2018-04" db="EMBL/GenBank/DDBJ databases">
        <title>Pararhodobacter oceanense sp. nov., isolated from marine intertidal sediment.</title>
        <authorList>
            <person name="Wang X.-L."/>
            <person name="Du Z.-J."/>
        </authorList>
    </citation>
    <scope>NUCLEOTIDE SEQUENCE [LARGE SCALE GENOMIC DNA]</scope>
    <source>
        <strain evidence="2 3">AM505</strain>
    </source>
</reference>
<dbReference type="InterPro" id="IPR053136">
    <property type="entry name" value="UTP_pyrophosphatase-like"/>
</dbReference>
<gene>
    <name evidence="2" type="ORF">DDE20_13490</name>
</gene>
<sequence length="233" mass="25617">MREQNDVITLPGAPEVSVQVRRSARARRLALKVSRLDGSVVLTLPKGASMRLAQGFVTERQDWLREALRGVEGPVAVELGAQIPFEGVLRRITAADLRHAQLDGEALLVPAARAAASVQAFMTLSARDRLAARVAVHTQALGRRAGKLTLRDTRSRWGSCTPAGDLMFSWRLVMTPPAILDYVAAHEVAHLAQMNHSPAFWAVVARLYPDYAEARGWLKTHGAALHRYRFDAT</sequence>
<comment type="caution">
    <text evidence="2">The sequence shown here is derived from an EMBL/GenBank/DDBJ whole genome shotgun (WGS) entry which is preliminary data.</text>
</comment>
<dbReference type="CDD" id="cd07344">
    <property type="entry name" value="M48_yhfN_like"/>
    <property type="match status" value="1"/>
</dbReference>
<evidence type="ECO:0000313" key="2">
    <source>
        <dbReference type="EMBL" id="PVH28125.1"/>
    </source>
</evidence>
<dbReference type="Proteomes" id="UP000245911">
    <property type="component" value="Unassembled WGS sequence"/>
</dbReference>
<evidence type="ECO:0000313" key="3">
    <source>
        <dbReference type="Proteomes" id="UP000245911"/>
    </source>
</evidence>
<proteinExistence type="predicted"/>
<name>A0A2T8HRT6_9RHOB</name>
<feature type="domain" description="YgjP-like metallopeptidase" evidence="1">
    <location>
        <begin position="28"/>
        <end position="221"/>
    </location>
</feature>
<dbReference type="PANTHER" id="PTHR30399">
    <property type="entry name" value="UNCHARACTERIZED PROTEIN YGJP"/>
    <property type="match status" value="1"/>
</dbReference>
<protein>
    <submittedName>
        <fullName evidence="2">M48 family peptidase</fullName>
    </submittedName>
</protein>
<dbReference type="Gene3D" id="3.30.2010.10">
    <property type="entry name" value="Metalloproteases ('zincins'), catalytic domain"/>
    <property type="match status" value="1"/>
</dbReference>
<dbReference type="InterPro" id="IPR002725">
    <property type="entry name" value="YgjP-like_metallopeptidase"/>
</dbReference>
<dbReference type="EMBL" id="QDKM01000006">
    <property type="protein sequence ID" value="PVH28125.1"/>
    <property type="molecule type" value="Genomic_DNA"/>
</dbReference>
<dbReference type="AlphaFoldDB" id="A0A2T8HRT6"/>
<dbReference type="PANTHER" id="PTHR30399:SF1">
    <property type="entry name" value="UTP PYROPHOSPHATASE"/>
    <property type="match status" value="1"/>
</dbReference>
<dbReference type="Pfam" id="PF01863">
    <property type="entry name" value="YgjP-like"/>
    <property type="match status" value="1"/>
</dbReference>
<organism evidence="2 3">
    <name type="scientific">Pararhodobacter oceanensis</name>
    <dbReference type="NCBI Taxonomy" id="2172121"/>
    <lineage>
        <taxon>Bacteria</taxon>
        <taxon>Pseudomonadati</taxon>
        <taxon>Pseudomonadota</taxon>
        <taxon>Alphaproteobacteria</taxon>
        <taxon>Rhodobacterales</taxon>
        <taxon>Paracoccaceae</taxon>
        <taxon>Pararhodobacter</taxon>
    </lineage>
</organism>